<evidence type="ECO:0000313" key="4">
    <source>
        <dbReference type="Proteomes" id="UP001152759"/>
    </source>
</evidence>
<feature type="transmembrane region" description="Helical" evidence="2">
    <location>
        <begin position="204"/>
        <end position="227"/>
    </location>
</feature>
<keyword evidence="1" id="KW-0175">Coiled coil</keyword>
<keyword evidence="2" id="KW-1133">Transmembrane helix</keyword>
<organism evidence="3 4">
    <name type="scientific">Bemisia tabaci</name>
    <name type="common">Sweetpotato whitefly</name>
    <name type="synonym">Aleurodes tabaci</name>
    <dbReference type="NCBI Taxonomy" id="7038"/>
    <lineage>
        <taxon>Eukaryota</taxon>
        <taxon>Metazoa</taxon>
        <taxon>Ecdysozoa</taxon>
        <taxon>Arthropoda</taxon>
        <taxon>Hexapoda</taxon>
        <taxon>Insecta</taxon>
        <taxon>Pterygota</taxon>
        <taxon>Neoptera</taxon>
        <taxon>Paraneoptera</taxon>
        <taxon>Hemiptera</taxon>
        <taxon>Sternorrhyncha</taxon>
        <taxon>Aleyrodoidea</taxon>
        <taxon>Aleyrodidae</taxon>
        <taxon>Aleyrodinae</taxon>
        <taxon>Bemisia</taxon>
    </lineage>
</organism>
<keyword evidence="2" id="KW-0812">Transmembrane</keyword>
<dbReference type="AlphaFoldDB" id="A0A9P0AFM5"/>
<evidence type="ECO:0000313" key="3">
    <source>
        <dbReference type="EMBL" id="CAH0392118.1"/>
    </source>
</evidence>
<sequence>MASPSRKTNGEMSLSLIDERIRLHCDNPGQAVINDVTKRYPLLADLNNKGIINVAKRSSSFVDSATLSKTVEEAITKDNKTEAKTIETLTNHIKSLENKLNGVSTNSDKLAKNQERDRKLLKDAITKDAGKILHSDVLQRSVTQEQKINAMLAKANTNINGHVPKIATHKRCMTSLNFFRFIMDLSLIFMTIFSLIISSYGLTLFSATFITVFRIVIDITIVSCLILKQCIDKKYNLLTEKKDLLVGQYQEALGIIALYGDFKNINTLANDSRVMGL</sequence>
<feature type="transmembrane region" description="Helical" evidence="2">
    <location>
        <begin position="178"/>
        <end position="198"/>
    </location>
</feature>
<reference evidence="3" key="1">
    <citation type="submission" date="2021-12" db="EMBL/GenBank/DDBJ databases">
        <authorList>
            <person name="King R."/>
        </authorList>
    </citation>
    <scope>NUCLEOTIDE SEQUENCE</scope>
</reference>
<keyword evidence="2" id="KW-0472">Membrane</keyword>
<proteinExistence type="predicted"/>
<gene>
    <name evidence="3" type="ORF">BEMITA_LOCUS10674</name>
</gene>
<protein>
    <submittedName>
        <fullName evidence="3">Uncharacterized protein</fullName>
    </submittedName>
</protein>
<dbReference type="Proteomes" id="UP001152759">
    <property type="component" value="Chromosome 6"/>
</dbReference>
<dbReference type="EMBL" id="OU963867">
    <property type="protein sequence ID" value="CAH0392118.1"/>
    <property type="molecule type" value="Genomic_DNA"/>
</dbReference>
<evidence type="ECO:0000256" key="2">
    <source>
        <dbReference type="SAM" id="Phobius"/>
    </source>
</evidence>
<evidence type="ECO:0000256" key="1">
    <source>
        <dbReference type="SAM" id="Coils"/>
    </source>
</evidence>
<feature type="coiled-coil region" evidence="1">
    <location>
        <begin position="79"/>
        <end position="113"/>
    </location>
</feature>
<accession>A0A9P0AFM5</accession>
<keyword evidence="4" id="KW-1185">Reference proteome</keyword>
<name>A0A9P0AFM5_BEMTA</name>